<name>A0AA96GJ42_9BACT</name>
<dbReference type="PANTHER" id="PTHR43781:SF1">
    <property type="entry name" value="SACCHAROPINE DEHYDROGENASE"/>
    <property type="match status" value="1"/>
</dbReference>
<accession>A0AA96GJ42</accession>
<evidence type="ECO:0000259" key="1">
    <source>
        <dbReference type="Pfam" id="PF03435"/>
    </source>
</evidence>
<dbReference type="PANTHER" id="PTHR43781">
    <property type="entry name" value="SACCHAROPINE DEHYDROGENASE"/>
    <property type="match status" value="1"/>
</dbReference>
<dbReference type="Gene3D" id="3.40.50.720">
    <property type="entry name" value="NAD(P)-binding Rossmann-like Domain"/>
    <property type="match status" value="1"/>
</dbReference>
<evidence type="ECO:0000313" key="2">
    <source>
        <dbReference type="EMBL" id="WNM58616.1"/>
    </source>
</evidence>
<dbReference type="AlphaFoldDB" id="A0AA96GJ42"/>
<gene>
    <name evidence="2" type="ORF">PP769_02285</name>
</gene>
<proteinExistence type="predicted"/>
<dbReference type="RefSeq" id="WP_312644685.1">
    <property type="nucleotide sequence ID" value="NZ_CP116967.1"/>
</dbReference>
<dbReference type="Proteomes" id="UP001302719">
    <property type="component" value="Chromosome"/>
</dbReference>
<dbReference type="SUPFAM" id="SSF51735">
    <property type="entry name" value="NAD(P)-binding Rossmann-fold domains"/>
    <property type="match status" value="1"/>
</dbReference>
<evidence type="ECO:0000313" key="3">
    <source>
        <dbReference type="Proteomes" id="UP001302719"/>
    </source>
</evidence>
<sequence>MAGRLLIYGANGFTGQLIAARAKNLGYDVVLAGRSTDRLKSLAQLLELPWRVFGLDDPQHLDEALVDVDAVLHLAGPFNVTAIPMLKACLRKVTHYLDVTGELGVFQALHRFDDEARSRGIMIMPGVGFVLLASDCLAAHVASKLPEAQYLRLGFSHPKFFSRGTLRTMLGLVREQVSIRREGRLTSVPVGRLERKFDYGEGQRVSTAVNWADVYTAYYTTGIPNIEVYAEAPFMERGLYKIGAWFAEPMRLASWQGIIDFQTRFWPEGPSSSARAGAKRVIVAEAEDRWRRQIRSRLYTPDGYDFTAVSALEIGQRVLKGEYQPGYQTPASVYGPDFVLSMDGVNREDLIENSWA</sequence>
<organism evidence="2 3">
    <name type="scientific">Candidatus Nitrospira allomarina</name>
    <dbReference type="NCBI Taxonomy" id="3020900"/>
    <lineage>
        <taxon>Bacteria</taxon>
        <taxon>Pseudomonadati</taxon>
        <taxon>Nitrospirota</taxon>
        <taxon>Nitrospiria</taxon>
        <taxon>Nitrospirales</taxon>
        <taxon>Nitrospiraceae</taxon>
        <taxon>Nitrospira</taxon>
    </lineage>
</organism>
<keyword evidence="3" id="KW-1185">Reference proteome</keyword>
<feature type="domain" description="Saccharopine dehydrogenase NADP binding" evidence="1">
    <location>
        <begin position="6"/>
        <end position="124"/>
    </location>
</feature>
<dbReference type="Pfam" id="PF03435">
    <property type="entry name" value="Sacchrp_dh_NADP"/>
    <property type="match status" value="1"/>
</dbReference>
<reference evidence="2 3" key="1">
    <citation type="submission" date="2023-01" db="EMBL/GenBank/DDBJ databases">
        <title>Cultivation and genomic characterization of new, ubiquitous marine nitrite-oxidizing bacteria from the Nitrospirales.</title>
        <authorList>
            <person name="Mueller A.J."/>
            <person name="Daebeler A."/>
            <person name="Herbold C.W."/>
            <person name="Kirkegaard R.H."/>
            <person name="Daims H."/>
        </authorList>
    </citation>
    <scope>NUCLEOTIDE SEQUENCE [LARGE SCALE GENOMIC DNA]</scope>
    <source>
        <strain evidence="2 3">VA</strain>
    </source>
</reference>
<dbReference type="InterPro" id="IPR005097">
    <property type="entry name" value="Sacchrp_dh_NADP-bd"/>
</dbReference>
<dbReference type="KEGG" id="nall:PP769_02285"/>
<protein>
    <submittedName>
        <fullName evidence="2">Saccharopine dehydrogenase NADP-binding domain-containing protein</fullName>
    </submittedName>
</protein>
<dbReference type="InterPro" id="IPR036291">
    <property type="entry name" value="NAD(P)-bd_dom_sf"/>
</dbReference>
<dbReference type="EMBL" id="CP116967">
    <property type="protein sequence ID" value="WNM58616.1"/>
    <property type="molecule type" value="Genomic_DNA"/>
</dbReference>